<dbReference type="STRING" id="696127.midi_00276"/>
<feature type="region of interest" description="Disordered" evidence="1">
    <location>
        <begin position="67"/>
        <end position="102"/>
    </location>
</feature>
<name>F7XV92_MIDMI</name>
<evidence type="ECO:0000256" key="1">
    <source>
        <dbReference type="SAM" id="MobiDB-lite"/>
    </source>
</evidence>
<dbReference type="EMBL" id="CP002130">
    <property type="protein sequence ID" value="AEI88591.1"/>
    <property type="molecule type" value="Genomic_DNA"/>
</dbReference>
<sequence>MSKDNNNLFADIAKLANSAIATTANMKNELTKFVKYQIESFIAGMDFVKREEFEVVKKMATQNALALEKITGKKGPSPAPQKSVGNKTKKPINKPSAKPKTN</sequence>
<dbReference type="AlphaFoldDB" id="F7XV92"/>
<proteinExistence type="predicted"/>
<organism evidence="2 3">
    <name type="scientific">Midichloria mitochondrii (strain IricVA)</name>
    <dbReference type="NCBI Taxonomy" id="696127"/>
    <lineage>
        <taxon>Bacteria</taxon>
        <taxon>Pseudomonadati</taxon>
        <taxon>Pseudomonadota</taxon>
        <taxon>Alphaproteobacteria</taxon>
        <taxon>Rickettsiales</taxon>
        <taxon>Candidatus Midichloriaceae</taxon>
        <taxon>Candidatus Midichloria</taxon>
    </lineage>
</organism>
<evidence type="ECO:0000313" key="3">
    <source>
        <dbReference type="Proteomes" id="UP000006639"/>
    </source>
</evidence>
<dbReference type="Proteomes" id="UP000006639">
    <property type="component" value="Chromosome"/>
</dbReference>
<dbReference type="KEGG" id="mmn:midi_00276"/>
<protein>
    <submittedName>
        <fullName evidence="2">Uncharacterized protein conserved in bacteria</fullName>
    </submittedName>
</protein>
<dbReference type="Pfam" id="PF04380">
    <property type="entry name" value="BMFP"/>
    <property type="match status" value="1"/>
</dbReference>
<dbReference type="HOGENOM" id="CLU_2274147_0_0_5"/>
<accession>F7XV92</accession>
<evidence type="ECO:0000313" key="2">
    <source>
        <dbReference type="EMBL" id="AEI88591.1"/>
    </source>
</evidence>
<dbReference type="InterPro" id="IPR007475">
    <property type="entry name" value="UbiK"/>
</dbReference>
<dbReference type="OrthoDB" id="7392124at2"/>
<keyword evidence="3" id="KW-1185">Reference proteome</keyword>
<gene>
    <name evidence="2" type="ordered locus">midi_00276</name>
</gene>
<reference evidence="2 3" key="1">
    <citation type="journal article" date="2011" name="Mol. Biol. Evol.">
        <title>Phylogenomic evidence for the presence of a flagellum and cbb3 oxidase in the free-living mitochondrial ancestor.</title>
        <authorList>
            <person name="Sassera D."/>
            <person name="Lo N."/>
            <person name="Epis S."/>
            <person name="D'Auria G."/>
            <person name="Montagna M."/>
            <person name="Comandatore F."/>
            <person name="Horner D."/>
            <person name="Pereto J."/>
            <person name="Luciano A.M."/>
            <person name="Franciosi F."/>
            <person name="Ferri E."/>
            <person name="Crotti E."/>
            <person name="Bazzocchi C."/>
            <person name="Daffonchio D."/>
            <person name="Sacchi L."/>
            <person name="Moya A."/>
            <person name="Latorre A."/>
            <person name="Bandi C."/>
        </authorList>
    </citation>
    <scope>NUCLEOTIDE SEQUENCE [LARGE SCALE GENOMIC DNA]</scope>
    <source>
        <strain evidence="2 3">IricVA</strain>
    </source>
</reference>
<dbReference type="RefSeq" id="WP_013950807.1">
    <property type="nucleotide sequence ID" value="NC_015722.1"/>
</dbReference>